<dbReference type="Proteomes" id="UP000032721">
    <property type="component" value="Plasmid XD_p"/>
</dbReference>
<dbReference type="EMBL" id="FO704549">
    <property type="protein sequence ID" value="CDG15706.1"/>
    <property type="molecule type" value="Genomic_DNA"/>
</dbReference>
<dbReference type="KEGG" id="xdo:XDD1_p0005"/>
<evidence type="ECO:0000313" key="3">
    <source>
        <dbReference type="Proteomes" id="UP000032721"/>
    </source>
</evidence>
<organism evidence="2 3">
    <name type="scientific">Xenorhabdus doucetiae</name>
    <dbReference type="NCBI Taxonomy" id="351671"/>
    <lineage>
        <taxon>Bacteria</taxon>
        <taxon>Pseudomonadati</taxon>
        <taxon>Pseudomonadota</taxon>
        <taxon>Gammaproteobacteria</taxon>
        <taxon>Enterobacterales</taxon>
        <taxon>Morganellaceae</taxon>
        <taxon>Xenorhabdus</taxon>
    </lineage>
</organism>
<dbReference type="InterPro" id="IPR013762">
    <property type="entry name" value="Integrase-like_cat_sf"/>
</dbReference>
<keyword evidence="2" id="KW-0614">Plasmid</keyword>
<dbReference type="AlphaFoldDB" id="A0A068QMJ0"/>
<protein>
    <recommendedName>
        <fullName evidence="4">Integrase</fullName>
    </recommendedName>
</protein>
<proteinExistence type="predicted"/>
<accession>A0A068QMJ0</accession>
<dbReference type="InterPro" id="IPR011010">
    <property type="entry name" value="DNA_brk_join_enz"/>
</dbReference>
<dbReference type="GO" id="GO:0015074">
    <property type="term" value="P:DNA integration"/>
    <property type="evidence" value="ECO:0007669"/>
    <property type="project" value="InterPro"/>
</dbReference>
<dbReference type="Gene3D" id="1.10.443.10">
    <property type="entry name" value="Intergrase catalytic core"/>
    <property type="match status" value="1"/>
</dbReference>
<keyword evidence="1" id="KW-0233">DNA recombination</keyword>
<reference evidence="2 3" key="1">
    <citation type="submission" date="2013-07" db="EMBL/GenBank/DDBJ databases">
        <authorList>
            <person name="Genoscope - CEA"/>
        </authorList>
    </citation>
    <scope>NUCLEOTIDE SEQUENCE [LARGE SCALE GENOMIC DNA]</scope>
    <source>
        <strain evidence="3">FRM16 / DSM 17909</strain>
        <plasmid evidence="3">Plasmid XD_p</plasmid>
    </source>
</reference>
<evidence type="ECO:0000256" key="1">
    <source>
        <dbReference type="ARBA" id="ARBA00023172"/>
    </source>
</evidence>
<evidence type="ECO:0000313" key="2">
    <source>
        <dbReference type="EMBL" id="CDG15706.1"/>
    </source>
</evidence>
<dbReference type="GO" id="GO:0003677">
    <property type="term" value="F:DNA binding"/>
    <property type="evidence" value="ECO:0007669"/>
    <property type="project" value="InterPro"/>
</dbReference>
<geneLocation type="plasmid" evidence="2 3">
    <name>XD_p</name>
</geneLocation>
<name>A0A068QMJ0_9GAMM</name>
<sequence>MSLNLLKVSSSYTPNPWRNPCPSLMQARSWPRCANKPGLSARGVTENPASIVTLANCCNCTGKAPAPPNCNAGSGQNVSESFSPPSPAGWRAMAKFASPAKQAASVMKAMQGSALRSVGTVRNYEQALTRVAEWVKSSRACSDLRKLTPATAIDYLETRGEAVGQKTLDMERQAIQAMMHHVTGALPHGQTLPVIHSESPQVLTGRAYTPAQVALIASAQTAKNALATELAYAAGLRAHELHTLAPVRECPANERPATETKWNGRDGQLYTVQGKGGLVREVLIPHHLAKRLETLRRPEPRTVTDRGINYLSRYEIGAGKAWTNSFSAAASRVLGWSAGAHGVRHAYAQERMSELQRQGLVREDALTTVSQEMGHFRPEITETYLR</sequence>
<dbReference type="GO" id="GO:0006310">
    <property type="term" value="P:DNA recombination"/>
    <property type="evidence" value="ECO:0007669"/>
    <property type="project" value="UniProtKB-KW"/>
</dbReference>
<dbReference type="HOGENOM" id="CLU_060332_0_0_6"/>
<evidence type="ECO:0008006" key="4">
    <source>
        <dbReference type="Google" id="ProtNLM"/>
    </source>
</evidence>
<dbReference type="SUPFAM" id="SSF56349">
    <property type="entry name" value="DNA breaking-rejoining enzymes"/>
    <property type="match status" value="1"/>
</dbReference>
<gene>
    <name evidence="2" type="ORF">XDD1_p0005</name>
</gene>